<gene>
    <name evidence="2" type="ORF">FB466_2579</name>
</gene>
<feature type="transmembrane region" description="Helical" evidence="1">
    <location>
        <begin position="107"/>
        <end position="130"/>
    </location>
</feature>
<proteinExistence type="predicted"/>
<accession>A0A543HGY1</accession>
<evidence type="ECO:0000313" key="2">
    <source>
        <dbReference type="EMBL" id="TQM57585.1"/>
    </source>
</evidence>
<keyword evidence="1" id="KW-0812">Transmembrane</keyword>
<dbReference type="Proteomes" id="UP000318331">
    <property type="component" value="Unassembled WGS sequence"/>
</dbReference>
<sequence>MPYPQPPLRTLVLHSRKLPAILTPWVVPVVLLDGQQFPLGWGTQRYTIPADRPVHVQCEMPFIIRYGKAAVVLTPGSEPAQLEYSAPASQWTRGQLGAPGTTKTTGIGFNVVALTFVGLLFLGVIGLTVFG</sequence>
<evidence type="ECO:0000256" key="1">
    <source>
        <dbReference type="SAM" id="Phobius"/>
    </source>
</evidence>
<organism evidence="2 3">
    <name type="scientific">Klugiella xanthotipulae</name>
    <dbReference type="NCBI Taxonomy" id="244735"/>
    <lineage>
        <taxon>Bacteria</taxon>
        <taxon>Bacillati</taxon>
        <taxon>Actinomycetota</taxon>
        <taxon>Actinomycetes</taxon>
        <taxon>Micrococcales</taxon>
        <taxon>Microbacteriaceae</taxon>
        <taxon>Klugiella</taxon>
    </lineage>
</organism>
<evidence type="ECO:0000313" key="3">
    <source>
        <dbReference type="Proteomes" id="UP000318331"/>
    </source>
</evidence>
<dbReference type="EMBL" id="VFPN01000004">
    <property type="protein sequence ID" value="TQM57585.1"/>
    <property type="molecule type" value="Genomic_DNA"/>
</dbReference>
<keyword evidence="1" id="KW-1133">Transmembrane helix</keyword>
<keyword evidence="3" id="KW-1185">Reference proteome</keyword>
<name>A0A543HGY1_9MICO</name>
<comment type="caution">
    <text evidence="2">The sequence shown here is derived from an EMBL/GenBank/DDBJ whole genome shotgun (WGS) entry which is preliminary data.</text>
</comment>
<dbReference type="AlphaFoldDB" id="A0A543HGY1"/>
<keyword evidence="1" id="KW-0472">Membrane</keyword>
<reference evidence="2 3" key="1">
    <citation type="submission" date="2019-06" db="EMBL/GenBank/DDBJ databases">
        <title>Sequencing the genomes of 1000 actinobacteria strains.</title>
        <authorList>
            <person name="Klenk H.-P."/>
        </authorList>
    </citation>
    <scope>NUCLEOTIDE SEQUENCE [LARGE SCALE GENOMIC DNA]</scope>
    <source>
        <strain evidence="2 3">DSM 18031</strain>
    </source>
</reference>
<protein>
    <submittedName>
        <fullName evidence="2">Uncharacterized protein</fullName>
    </submittedName>
</protein>